<organism evidence="1">
    <name type="scientific">Bradyrhizobium quebecense</name>
    <dbReference type="NCBI Taxonomy" id="2748629"/>
    <lineage>
        <taxon>Bacteria</taxon>
        <taxon>Pseudomonadati</taxon>
        <taxon>Pseudomonadota</taxon>
        <taxon>Alphaproteobacteria</taxon>
        <taxon>Hyphomicrobiales</taxon>
        <taxon>Nitrobacteraceae</taxon>
        <taxon>Bradyrhizobium</taxon>
    </lineage>
</organism>
<accession>A0A973WHZ7</accession>
<evidence type="ECO:0000313" key="1">
    <source>
        <dbReference type="EMBL" id="NVL04534.1"/>
    </source>
</evidence>
<dbReference type="EMBL" id="JABWSX010000001">
    <property type="protein sequence ID" value="NVL04534.1"/>
    <property type="molecule type" value="Genomic_DNA"/>
</dbReference>
<comment type="caution">
    <text evidence="1">The sequence shown here is derived from an EMBL/GenBank/DDBJ whole genome shotgun (WGS) entry which is preliminary data.</text>
</comment>
<protein>
    <submittedName>
        <fullName evidence="1">Uncharacterized protein</fullName>
    </submittedName>
</protein>
<dbReference type="RefSeq" id="WP_176528771.1">
    <property type="nucleotide sequence ID" value="NZ_CP088022.1"/>
</dbReference>
<sequence length="178" mass="20111">MKKLEDDFQRLVELIIAGDVLSLDQAQMHIINAFYALWMARAEIRVQPAQDFLLKGVVPGRAFTADEEESLEKVGYAFFRGSTVPSRIVNGMRVHFLVGRYLRQLKPTADWGIVRTSSAEFVVPDWPVHGFLPVHPTLALVNPASNQTLTTASVSLVNRQLRAASRFYFFARDFSRCP</sequence>
<gene>
    <name evidence="1" type="ORF">HU230_01995</name>
</gene>
<dbReference type="AlphaFoldDB" id="A0A973WHZ7"/>
<name>A0A973WHZ7_9BRAD</name>
<reference evidence="1" key="1">
    <citation type="submission" date="2020-06" db="EMBL/GenBank/DDBJ databases">
        <title>Whole Genome Sequence of Bradyrhizobium sp. Strain 66S1MB.</title>
        <authorList>
            <person name="Bromfield E."/>
            <person name="Cloutier S."/>
        </authorList>
    </citation>
    <scope>NUCLEOTIDE SEQUENCE</scope>
    <source>
        <strain evidence="1">66S1MB</strain>
    </source>
</reference>
<proteinExistence type="predicted"/>